<dbReference type="EMBL" id="JAQSIP010000002">
    <property type="protein sequence ID" value="MDD0838209.1"/>
    <property type="molecule type" value="Genomic_DNA"/>
</dbReference>
<dbReference type="InterPro" id="IPR013658">
    <property type="entry name" value="SGL"/>
</dbReference>
<evidence type="ECO:0000313" key="3">
    <source>
        <dbReference type="EMBL" id="MDD0838209.1"/>
    </source>
</evidence>
<name>A0ABT5MXY9_9BURK</name>
<keyword evidence="4" id="KW-1185">Reference proteome</keyword>
<dbReference type="Proteomes" id="UP001528673">
    <property type="component" value="Unassembled WGS sequence"/>
</dbReference>
<comment type="similarity">
    <text evidence="1">Belongs to the SMP-30/CGR1 family.</text>
</comment>
<dbReference type="SUPFAM" id="SSF63829">
    <property type="entry name" value="Calcium-dependent phosphotriesterase"/>
    <property type="match status" value="1"/>
</dbReference>
<dbReference type="Pfam" id="PF08450">
    <property type="entry name" value="SGL"/>
    <property type="match status" value="1"/>
</dbReference>
<sequence>MASTPRIEILGPHRDRLGECPLWDWRDQSLYWVDTKARQVHAWRDAVHSRWDVPSDIGSMALTRRGRLILSLEDGFYLMYPVTGTMRRLAEVVHPSHPMRLNDGRTDRQGRFVVGSMVVGRHETAGAYYQLDRQGRVSTLFSGVALANGTCFSPDGRTLYYADSLGMEISAAEYDPLSGAVGARRCLVDTRPLGSAPDGATVDAEGRLWVALVQVGKVACFSPQGELLRTLDVPTPFPTCPCFGGPNLDVLYLTSIRDSGNLMKSEHPDAGALVALHDLGVKGLPEVLFDDEDLS</sequence>
<accession>A0ABT5MXY9</accession>
<dbReference type="RefSeq" id="WP_273949829.1">
    <property type="nucleotide sequence ID" value="NZ_JAQSIP010000002.1"/>
</dbReference>
<dbReference type="PANTHER" id="PTHR10907">
    <property type="entry name" value="REGUCALCIN"/>
    <property type="match status" value="1"/>
</dbReference>
<gene>
    <name evidence="3" type="ORF">PSQ40_06470</name>
</gene>
<reference evidence="3 4" key="1">
    <citation type="submission" date="2023-02" db="EMBL/GenBank/DDBJ databases">
        <title>Bacterial whole genomic sequence of Curvibacter sp. HBC61.</title>
        <authorList>
            <person name="Le V."/>
            <person name="Ko S.-R."/>
            <person name="Ahn C.-Y."/>
            <person name="Oh H.-M."/>
        </authorList>
    </citation>
    <scope>NUCLEOTIDE SEQUENCE [LARGE SCALE GENOMIC DNA]</scope>
    <source>
        <strain evidence="3 4">HBC61</strain>
    </source>
</reference>
<comment type="caution">
    <text evidence="3">The sequence shown here is derived from an EMBL/GenBank/DDBJ whole genome shotgun (WGS) entry which is preliminary data.</text>
</comment>
<evidence type="ECO:0000256" key="1">
    <source>
        <dbReference type="ARBA" id="ARBA00008853"/>
    </source>
</evidence>
<evidence type="ECO:0000313" key="4">
    <source>
        <dbReference type="Proteomes" id="UP001528673"/>
    </source>
</evidence>
<dbReference type="PANTHER" id="PTHR10907:SF47">
    <property type="entry name" value="REGUCALCIN"/>
    <property type="match status" value="1"/>
</dbReference>
<organism evidence="3 4">
    <name type="scientific">Curvibacter cyanobacteriorum</name>
    <dbReference type="NCBI Taxonomy" id="3026422"/>
    <lineage>
        <taxon>Bacteria</taxon>
        <taxon>Pseudomonadati</taxon>
        <taxon>Pseudomonadota</taxon>
        <taxon>Betaproteobacteria</taxon>
        <taxon>Burkholderiales</taxon>
        <taxon>Comamonadaceae</taxon>
        <taxon>Curvibacter</taxon>
    </lineage>
</organism>
<evidence type="ECO:0000259" key="2">
    <source>
        <dbReference type="Pfam" id="PF08450"/>
    </source>
</evidence>
<dbReference type="InterPro" id="IPR011042">
    <property type="entry name" value="6-blade_b-propeller_TolB-like"/>
</dbReference>
<feature type="domain" description="SMP-30/Gluconolactonase/LRE-like region" evidence="2">
    <location>
        <begin position="17"/>
        <end position="256"/>
    </location>
</feature>
<proteinExistence type="inferred from homology"/>
<dbReference type="PRINTS" id="PR01790">
    <property type="entry name" value="SMP30FAMILY"/>
</dbReference>
<dbReference type="InterPro" id="IPR005511">
    <property type="entry name" value="SMP-30"/>
</dbReference>
<protein>
    <submittedName>
        <fullName evidence="3">SMP-30/gluconolactonase/LRE family protein</fullName>
    </submittedName>
</protein>
<dbReference type="Gene3D" id="2.120.10.30">
    <property type="entry name" value="TolB, C-terminal domain"/>
    <property type="match status" value="1"/>
</dbReference>